<protein>
    <submittedName>
        <fullName evidence="5">Uncharacterized protein</fullName>
    </submittedName>
</protein>
<gene>
    <name evidence="5" type="ORF">URODEC1_LOCUS25879</name>
</gene>
<feature type="repeat" description="Pumilio" evidence="3">
    <location>
        <begin position="376"/>
        <end position="414"/>
    </location>
</feature>
<feature type="compositionally biased region" description="Basic and acidic residues" evidence="4">
    <location>
        <begin position="12"/>
        <end position="24"/>
    </location>
</feature>
<dbReference type="PANTHER" id="PTHR12537">
    <property type="entry name" value="RNA BINDING PROTEIN PUMILIO-RELATED"/>
    <property type="match status" value="1"/>
</dbReference>
<accession>A0ABC8XQT2</accession>
<evidence type="ECO:0000256" key="4">
    <source>
        <dbReference type="SAM" id="MobiDB-lite"/>
    </source>
</evidence>
<reference evidence="5 6" key="2">
    <citation type="submission" date="2024-10" db="EMBL/GenBank/DDBJ databases">
        <authorList>
            <person name="Ryan C."/>
        </authorList>
    </citation>
    <scope>NUCLEOTIDE SEQUENCE [LARGE SCALE GENOMIC DNA]</scope>
</reference>
<sequence>MEPNNQGDAADLEAHLDAIAERVGDPSSTPLLYPQQELAAPVERPPPRMPQSPPTATPDMLQPQPEARSDGGVELSPGDRIRKITHDWLRGVDKPGFNAAPDAPNPSAAPNQSELNVNAEEYRASASHSVGQSSSTPGFSASQGQTSAGGPGPGSSKLEEDKARLLQFLKDRKVVPKGVFNFVRAQDALHFVMRSRDWGVVFDLLLTKESLDVIVHVACESGGGASLMSVTDTERGVKSLNEFFKAVEKAPQLRQLLVSCLLNEGRLFHHRGGPDLLRSIFSTFHDEDSSAVIRHALGTFTDVLSSKIGSECMVECLALAKTTDLQDFEEFILNNTVEFAKGTFRFSLAPACRSNHFLQRVLERGSDQLKMNITQSVVENLVSLSMHRTGTFVVQACFVRTGSVHLQLLERVLEGLQGLPLEELDRLVQDSFAANHVVSKLLLEGKAHFLARTTALAQTIEKLPAAGLDGTTDPLSAIVGKVMQAVREVLSC</sequence>
<dbReference type="Gene3D" id="1.25.10.10">
    <property type="entry name" value="Leucine-rich Repeat Variant"/>
    <property type="match status" value="1"/>
</dbReference>
<reference evidence="6" key="1">
    <citation type="submission" date="2024-06" db="EMBL/GenBank/DDBJ databases">
        <authorList>
            <person name="Ryan C."/>
        </authorList>
    </citation>
    <scope>NUCLEOTIDE SEQUENCE [LARGE SCALE GENOMIC DNA]</scope>
</reference>
<feature type="compositionally biased region" description="Low complexity" evidence="4">
    <location>
        <begin position="98"/>
        <end position="111"/>
    </location>
</feature>
<dbReference type="SUPFAM" id="SSF48371">
    <property type="entry name" value="ARM repeat"/>
    <property type="match status" value="1"/>
</dbReference>
<dbReference type="InterPro" id="IPR011989">
    <property type="entry name" value="ARM-like"/>
</dbReference>
<evidence type="ECO:0000313" key="6">
    <source>
        <dbReference type="Proteomes" id="UP001497457"/>
    </source>
</evidence>
<dbReference type="EMBL" id="OZ075125">
    <property type="protein sequence ID" value="CAL4929547.1"/>
    <property type="molecule type" value="Genomic_DNA"/>
</dbReference>
<dbReference type="InterPro" id="IPR001313">
    <property type="entry name" value="Pumilio_RNA-bd_rpt"/>
</dbReference>
<dbReference type="PANTHER" id="PTHR12537:SF133">
    <property type="entry name" value="OS03G0193150 PROTEIN"/>
    <property type="match status" value="1"/>
</dbReference>
<keyword evidence="2" id="KW-0810">Translation regulation</keyword>
<name>A0ABC8XQT2_9POAL</name>
<feature type="compositionally biased region" description="Polar residues" evidence="4">
    <location>
        <begin position="136"/>
        <end position="146"/>
    </location>
</feature>
<keyword evidence="1" id="KW-0677">Repeat</keyword>
<keyword evidence="6" id="KW-1185">Reference proteome</keyword>
<dbReference type="AlphaFoldDB" id="A0ABC8XQT2"/>
<dbReference type="InterPro" id="IPR016024">
    <property type="entry name" value="ARM-type_fold"/>
</dbReference>
<feature type="compositionally biased region" description="Low complexity" evidence="4">
    <location>
        <begin position="125"/>
        <end position="135"/>
    </location>
</feature>
<evidence type="ECO:0000313" key="5">
    <source>
        <dbReference type="EMBL" id="CAL4929547.1"/>
    </source>
</evidence>
<feature type="compositionally biased region" description="Pro residues" evidence="4">
    <location>
        <begin position="43"/>
        <end position="56"/>
    </location>
</feature>
<evidence type="ECO:0000256" key="3">
    <source>
        <dbReference type="PROSITE-ProRule" id="PRU00317"/>
    </source>
</evidence>
<dbReference type="GO" id="GO:0006417">
    <property type="term" value="P:regulation of translation"/>
    <property type="evidence" value="ECO:0007669"/>
    <property type="project" value="UniProtKB-KW"/>
</dbReference>
<evidence type="ECO:0000256" key="2">
    <source>
        <dbReference type="ARBA" id="ARBA00022845"/>
    </source>
</evidence>
<organism evidence="5 6">
    <name type="scientific">Urochloa decumbens</name>
    <dbReference type="NCBI Taxonomy" id="240449"/>
    <lineage>
        <taxon>Eukaryota</taxon>
        <taxon>Viridiplantae</taxon>
        <taxon>Streptophyta</taxon>
        <taxon>Embryophyta</taxon>
        <taxon>Tracheophyta</taxon>
        <taxon>Spermatophyta</taxon>
        <taxon>Magnoliopsida</taxon>
        <taxon>Liliopsida</taxon>
        <taxon>Poales</taxon>
        <taxon>Poaceae</taxon>
        <taxon>PACMAD clade</taxon>
        <taxon>Panicoideae</taxon>
        <taxon>Panicodae</taxon>
        <taxon>Paniceae</taxon>
        <taxon>Melinidinae</taxon>
        <taxon>Urochloa</taxon>
    </lineage>
</organism>
<dbReference type="Proteomes" id="UP001497457">
    <property type="component" value="Chromosome 15b"/>
</dbReference>
<feature type="region of interest" description="Disordered" evidence="4">
    <location>
        <begin position="1"/>
        <end position="158"/>
    </location>
</feature>
<dbReference type="PROSITE" id="PS50302">
    <property type="entry name" value="PUM"/>
    <property type="match status" value="1"/>
</dbReference>
<proteinExistence type="predicted"/>
<evidence type="ECO:0000256" key="1">
    <source>
        <dbReference type="ARBA" id="ARBA00022737"/>
    </source>
</evidence>
<feature type="compositionally biased region" description="Basic and acidic residues" evidence="4">
    <location>
        <begin position="67"/>
        <end position="93"/>
    </location>
</feature>